<dbReference type="GO" id="GO:0005524">
    <property type="term" value="F:ATP binding"/>
    <property type="evidence" value="ECO:0007669"/>
    <property type="project" value="UniProtKB-KW"/>
</dbReference>
<keyword evidence="13" id="KW-1185">Reference proteome</keyword>
<comment type="catalytic activity">
    <reaction evidence="7">
        <text>L-seryl-[protein] + ATP = O-phospho-L-seryl-[protein] + ADP + H(+)</text>
        <dbReference type="Rhea" id="RHEA:17989"/>
        <dbReference type="Rhea" id="RHEA-COMP:9863"/>
        <dbReference type="Rhea" id="RHEA-COMP:11604"/>
        <dbReference type="ChEBI" id="CHEBI:15378"/>
        <dbReference type="ChEBI" id="CHEBI:29999"/>
        <dbReference type="ChEBI" id="CHEBI:30616"/>
        <dbReference type="ChEBI" id="CHEBI:83421"/>
        <dbReference type="ChEBI" id="CHEBI:456216"/>
        <dbReference type="EC" id="2.7.11.1"/>
    </reaction>
</comment>
<keyword evidence="1" id="KW-0723">Serine/threonine-protein kinase</keyword>
<dbReference type="Gene3D" id="1.10.510.10">
    <property type="entry name" value="Transferase(Phosphotransferase) domain 1"/>
    <property type="match status" value="1"/>
</dbReference>
<sequence length="201" mass="22987">MEIASEGELFKHLRNNQRFDEFRSAKYTYQVADALNYCHLNNVIHRDLKPENILLTSSDDIKLADFGGSAHTLSNKRKTMCGTIDYLPPEMVDGRTYNDSVDQWCLGVLCYEFLVGSAPFESKDTQKTYEKIRRLEVHYPSLLSTGAKDLISKLLRKQSDGRITLVDVMKHPWTQQNMQKRNALLEERALKSRAAAASNVN</sequence>
<reference evidence="13" key="1">
    <citation type="submission" date="2014-03" db="EMBL/GenBank/DDBJ databases">
        <authorList>
            <person name="Aksoy S."/>
            <person name="Warren W."/>
            <person name="Wilson R.K."/>
        </authorList>
    </citation>
    <scope>NUCLEOTIDE SEQUENCE [LARGE SCALE GENOMIC DNA]</scope>
    <source>
        <strain evidence="13">IAEA</strain>
    </source>
</reference>
<evidence type="ECO:0000256" key="5">
    <source>
        <dbReference type="ARBA" id="ARBA00022840"/>
    </source>
</evidence>
<feature type="active site" description="Proton acceptor" evidence="8">
    <location>
        <position position="47"/>
    </location>
</feature>
<dbReference type="PROSITE" id="PS00108">
    <property type="entry name" value="PROTEIN_KINASE_ST"/>
    <property type="match status" value="1"/>
</dbReference>
<evidence type="ECO:0000313" key="13">
    <source>
        <dbReference type="Proteomes" id="UP000092445"/>
    </source>
</evidence>
<dbReference type="STRING" id="7398.A0A1B0A3V7"/>
<keyword evidence="5 9" id="KW-0067">ATP-binding</keyword>
<evidence type="ECO:0000256" key="9">
    <source>
        <dbReference type="PIRSR" id="PIRSR630616-2"/>
    </source>
</evidence>
<accession>A0A1B0A3V7</accession>
<dbReference type="InterPro" id="IPR030616">
    <property type="entry name" value="Aur-like"/>
</dbReference>
<proteinExistence type="predicted"/>
<dbReference type="PANTHER" id="PTHR24350">
    <property type="entry name" value="SERINE/THREONINE-PROTEIN KINASE IAL-RELATED"/>
    <property type="match status" value="1"/>
</dbReference>
<dbReference type="InterPro" id="IPR008271">
    <property type="entry name" value="Ser/Thr_kinase_AS"/>
</dbReference>
<dbReference type="SMART" id="SM00220">
    <property type="entry name" value="S_TKc"/>
    <property type="match status" value="1"/>
</dbReference>
<evidence type="ECO:0000256" key="4">
    <source>
        <dbReference type="ARBA" id="ARBA00022777"/>
    </source>
</evidence>
<evidence type="ECO:0000256" key="8">
    <source>
        <dbReference type="PIRSR" id="PIRSR630616-1"/>
    </source>
</evidence>
<keyword evidence="4" id="KW-0418">Kinase</keyword>
<evidence type="ECO:0000256" key="1">
    <source>
        <dbReference type="ARBA" id="ARBA00022527"/>
    </source>
</evidence>
<feature type="binding site" evidence="9">
    <location>
        <begin position="51"/>
        <end position="52"/>
    </location>
    <ligand>
        <name>ATP</name>
        <dbReference type="ChEBI" id="CHEBI:30616"/>
    </ligand>
</feature>
<name>A0A1B0A3V7_GLOPL</name>
<dbReference type="GO" id="GO:0004674">
    <property type="term" value="F:protein serine/threonine kinase activity"/>
    <property type="evidence" value="ECO:0007669"/>
    <property type="project" value="UniProtKB-KW"/>
</dbReference>
<dbReference type="Pfam" id="PF00069">
    <property type="entry name" value="Pkinase"/>
    <property type="match status" value="1"/>
</dbReference>
<evidence type="ECO:0000313" key="12">
    <source>
        <dbReference type="EnsemblMetazoa" id="GPAI033668-PA"/>
    </source>
</evidence>
<evidence type="ECO:0000256" key="3">
    <source>
        <dbReference type="ARBA" id="ARBA00022741"/>
    </source>
</evidence>
<dbReference type="EnsemblMetazoa" id="GPAI033668-RA">
    <property type="protein sequence ID" value="GPAI033668-PA"/>
    <property type="gene ID" value="GPAI033668"/>
</dbReference>
<protein>
    <recommendedName>
        <fullName evidence="11">Protein kinase domain-containing protein</fullName>
    </recommendedName>
</protein>
<feature type="domain" description="Protein kinase" evidence="11">
    <location>
        <begin position="1"/>
        <end position="174"/>
    </location>
</feature>
<dbReference type="VEuPathDB" id="VectorBase:GPAI033668"/>
<dbReference type="AlphaFoldDB" id="A0A1B0A3V7"/>
<keyword evidence="2" id="KW-0808">Transferase</keyword>
<dbReference type="InterPro" id="IPR011009">
    <property type="entry name" value="Kinase-like_dom_sf"/>
</dbReference>
<comment type="catalytic activity">
    <reaction evidence="6">
        <text>L-threonyl-[protein] + ATP = O-phospho-L-threonyl-[protein] + ADP + H(+)</text>
        <dbReference type="Rhea" id="RHEA:46608"/>
        <dbReference type="Rhea" id="RHEA-COMP:11060"/>
        <dbReference type="Rhea" id="RHEA-COMP:11605"/>
        <dbReference type="ChEBI" id="CHEBI:15378"/>
        <dbReference type="ChEBI" id="CHEBI:30013"/>
        <dbReference type="ChEBI" id="CHEBI:30616"/>
        <dbReference type="ChEBI" id="CHEBI:61977"/>
        <dbReference type="ChEBI" id="CHEBI:456216"/>
        <dbReference type="EC" id="2.7.11.1"/>
    </reaction>
</comment>
<evidence type="ECO:0000256" key="10">
    <source>
        <dbReference type="PIRSR" id="PIRSR630616-3"/>
    </source>
</evidence>
<reference evidence="12" key="2">
    <citation type="submission" date="2020-05" db="UniProtKB">
        <authorList>
            <consortium name="EnsemblMetazoa"/>
        </authorList>
    </citation>
    <scope>IDENTIFICATION</scope>
    <source>
        <strain evidence="12">IAEA</strain>
    </source>
</reference>
<organism evidence="12 13">
    <name type="scientific">Glossina pallidipes</name>
    <name type="common">Tsetse fly</name>
    <dbReference type="NCBI Taxonomy" id="7398"/>
    <lineage>
        <taxon>Eukaryota</taxon>
        <taxon>Metazoa</taxon>
        <taxon>Ecdysozoa</taxon>
        <taxon>Arthropoda</taxon>
        <taxon>Hexapoda</taxon>
        <taxon>Insecta</taxon>
        <taxon>Pterygota</taxon>
        <taxon>Neoptera</taxon>
        <taxon>Endopterygota</taxon>
        <taxon>Diptera</taxon>
        <taxon>Brachycera</taxon>
        <taxon>Muscomorpha</taxon>
        <taxon>Hippoboscoidea</taxon>
        <taxon>Glossinidae</taxon>
        <taxon>Glossina</taxon>
    </lineage>
</organism>
<dbReference type="SUPFAM" id="SSF56112">
    <property type="entry name" value="Protein kinase-like (PK-like)"/>
    <property type="match status" value="1"/>
</dbReference>
<keyword evidence="3 9" id="KW-0547">Nucleotide-binding</keyword>
<feature type="binding site" evidence="9">
    <location>
        <position position="65"/>
    </location>
    <ligand>
        <name>ATP</name>
        <dbReference type="ChEBI" id="CHEBI:30616"/>
    </ligand>
</feature>
<evidence type="ECO:0000256" key="6">
    <source>
        <dbReference type="ARBA" id="ARBA00047899"/>
    </source>
</evidence>
<dbReference type="PROSITE" id="PS50011">
    <property type="entry name" value="PROTEIN_KINASE_DOM"/>
    <property type="match status" value="1"/>
</dbReference>
<feature type="cross-link" description="Glycyl lysine isopeptide (Lys-Gly) (interchain with G-Cter in SUMO2)" evidence="10">
    <location>
        <position position="49"/>
    </location>
</feature>
<evidence type="ECO:0000256" key="7">
    <source>
        <dbReference type="ARBA" id="ARBA00048679"/>
    </source>
</evidence>
<dbReference type="InterPro" id="IPR000719">
    <property type="entry name" value="Prot_kinase_dom"/>
</dbReference>
<evidence type="ECO:0000256" key="2">
    <source>
        <dbReference type="ARBA" id="ARBA00022679"/>
    </source>
</evidence>
<dbReference type="Proteomes" id="UP000092445">
    <property type="component" value="Unassembled WGS sequence"/>
</dbReference>
<evidence type="ECO:0000259" key="11">
    <source>
        <dbReference type="PROSITE" id="PS50011"/>
    </source>
</evidence>
<feature type="binding site" evidence="9">
    <location>
        <begin position="2"/>
        <end position="4"/>
    </location>
    <ligand>
        <name>ATP</name>
        <dbReference type="ChEBI" id="CHEBI:30616"/>
    </ligand>
</feature>